<name>W4G3A8_APHAT</name>
<sequence length="394" mass="43729">MNPSTSSSGAHWSRRHGGTRAAATGPRDISRARNAQSSTSTRAAPLSQWKQLRQTVAIRQDVADIGSSSPVHSSAQSRVRISHLCPEDKQKVGKLIRQLMKVGGENEQLRKQVDDVTAVLDQAVADKDDLQIKLAQSLDMLKTYQARMHAMQAQSDMEQAKVTAAAADAARLQQQAHNHAHALQVLRLDHDDAMRKASRQWEVEMDRLREEIAMERRQRLLLAEQLDAHQRLSEDKDHHSDISSLLNLSSTDKVRDIVLEWKHRMDAALEPVLPTPVTSSQTQTDAVHTHTIGVQVDSVAEIIRIAASEASPHHPEIAPPKRPQQQRMLPSRTSMVDSEFYDLSLLDLVQAMEGMASVVDPSPLSSPRQSLGPLTPDQLSMRHDVVDAILTFAI</sequence>
<dbReference type="VEuPathDB" id="FungiDB:H257_11152"/>
<feature type="coiled-coil region" evidence="1">
    <location>
        <begin position="106"/>
        <end position="147"/>
    </location>
</feature>
<dbReference type="STRING" id="112090.W4G3A8"/>
<protein>
    <submittedName>
        <fullName evidence="3">Uncharacterized protein</fullName>
    </submittedName>
</protein>
<keyword evidence="1" id="KW-0175">Coiled coil</keyword>
<organism evidence="3">
    <name type="scientific">Aphanomyces astaci</name>
    <name type="common">Crayfish plague agent</name>
    <dbReference type="NCBI Taxonomy" id="112090"/>
    <lineage>
        <taxon>Eukaryota</taxon>
        <taxon>Sar</taxon>
        <taxon>Stramenopiles</taxon>
        <taxon>Oomycota</taxon>
        <taxon>Saprolegniomycetes</taxon>
        <taxon>Saprolegniales</taxon>
        <taxon>Verrucalvaceae</taxon>
        <taxon>Aphanomyces</taxon>
    </lineage>
</organism>
<feature type="coiled-coil region" evidence="1">
    <location>
        <begin position="198"/>
        <end position="225"/>
    </location>
</feature>
<evidence type="ECO:0000256" key="2">
    <source>
        <dbReference type="SAM" id="MobiDB-lite"/>
    </source>
</evidence>
<evidence type="ECO:0000313" key="3">
    <source>
        <dbReference type="EMBL" id="ETV74187.1"/>
    </source>
</evidence>
<feature type="compositionally biased region" description="Polar residues" evidence="2">
    <location>
        <begin position="1"/>
        <end position="10"/>
    </location>
</feature>
<reference evidence="3" key="1">
    <citation type="submission" date="2013-12" db="EMBL/GenBank/DDBJ databases">
        <title>The Genome Sequence of Aphanomyces astaci APO3.</title>
        <authorList>
            <consortium name="The Broad Institute Genomics Platform"/>
            <person name="Russ C."/>
            <person name="Tyler B."/>
            <person name="van West P."/>
            <person name="Dieguez-Uribeondo J."/>
            <person name="Young S.K."/>
            <person name="Zeng Q."/>
            <person name="Gargeya S."/>
            <person name="Fitzgerald M."/>
            <person name="Abouelleil A."/>
            <person name="Alvarado L."/>
            <person name="Chapman S.B."/>
            <person name="Gainer-Dewar J."/>
            <person name="Goldberg J."/>
            <person name="Griggs A."/>
            <person name="Gujja S."/>
            <person name="Hansen M."/>
            <person name="Howarth C."/>
            <person name="Imamovic A."/>
            <person name="Ireland A."/>
            <person name="Larimer J."/>
            <person name="McCowan C."/>
            <person name="Murphy C."/>
            <person name="Pearson M."/>
            <person name="Poon T.W."/>
            <person name="Priest M."/>
            <person name="Roberts A."/>
            <person name="Saif S."/>
            <person name="Shea T."/>
            <person name="Sykes S."/>
            <person name="Wortman J."/>
            <person name="Nusbaum C."/>
            <person name="Birren B."/>
        </authorList>
    </citation>
    <scope>NUCLEOTIDE SEQUENCE [LARGE SCALE GENOMIC DNA]</scope>
    <source>
        <strain evidence="3">APO3</strain>
    </source>
</reference>
<feature type="region of interest" description="Disordered" evidence="2">
    <location>
        <begin position="1"/>
        <end position="48"/>
    </location>
</feature>
<dbReference type="AlphaFoldDB" id="W4G3A8"/>
<gene>
    <name evidence="3" type="ORF">H257_11152</name>
</gene>
<dbReference type="GeneID" id="20813148"/>
<feature type="region of interest" description="Disordered" evidence="2">
    <location>
        <begin position="309"/>
        <end position="331"/>
    </location>
</feature>
<dbReference type="OrthoDB" id="127656at2759"/>
<feature type="compositionally biased region" description="Polar residues" evidence="2">
    <location>
        <begin position="33"/>
        <end position="48"/>
    </location>
</feature>
<proteinExistence type="predicted"/>
<evidence type="ECO:0000256" key="1">
    <source>
        <dbReference type="SAM" id="Coils"/>
    </source>
</evidence>
<accession>W4G3A8</accession>
<dbReference type="RefSeq" id="XP_009836294.1">
    <property type="nucleotide sequence ID" value="XM_009837992.1"/>
</dbReference>
<dbReference type="EMBL" id="KI913145">
    <property type="protein sequence ID" value="ETV74187.1"/>
    <property type="molecule type" value="Genomic_DNA"/>
</dbReference>